<proteinExistence type="predicted"/>
<dbReference type="HOGENOM" id="CLU_073202_1_1_1"/>
<keyword evidence="3" id="KW-0238">DNA-binding</keyword>
<evidence type="ECO:0000256" key="3">
    <source>
        <dbReference type="ARBA" id="ARBA00023125"/>
    </source>
</evidence>
<evidence type="ECO:0000256" key="4">
    <source>
        <dbReference type="ARBA" id="ARBA00023163"/>
    </source>
</evidence>
<dbReference type="RefSeq" id="XP_003569675.1">
    <property type="nucleotide sequence ID" value="XM_003569627.3"/>
</dbReference>
<dbReference type="GO" id="GO:0006355">
    <property type="term" value="P:regulation of DNA-templated transcription"/>
    <property type="evidence" value="ECO:0000318"/>
    <property type="project" value="GO_Central"/>
</dbReference>
<sequence length="216" mass="23070">MAVAAAEAAGTAAYRYHHPHAAADAVACRSMASSPYSSASAAPSFCPAPFNGVQQQLDVLDYFSDDGGPSAVPGTFDTPLQLPPRAPTEAPIVPDVGGYFTAHPRSTAAAAVAAGTTDKIAFRTKSKEEVLDDGYKWRKYGKKSVKNSPNPRNYYRCSTEGCNVKKRVERDRDDADYVLTMYEGIHNHASPGTVYYAAQDATSGRFFVAGTYLSGP</sequence>
<dbReference type="Proteomes" id="UP000008810">
    <property type="component" value="Chromosome 2"/>
</dbReference>
<dbReference type="SMART" id="SM00774">
    <property type="entry name" value="WRKY"/>
    <property type="match status" value="1"/>
</dbReference>
<evidence type="ECO:0000256" key="2">
    <source>
        <dbReference type="ARBA" id="ARBA00023015"/>
    </source>
</evidence>
<dbReference type="SUPFAM" id="SSF118290">
    <property type="entry name" value="WRKY DNA-binding domain"/>
    <property type="match status" value="1"/>
</dbReference>
<dbReference type="GeneID" id="100820905"/>
<comment type="subcellular location">
    <subcellularLocation>
        <location evidence="1">Nucleus</location>
    </subcellularLocation>
</comment>
<dbReference type="Gramene" id="KQK09455">
    <property type="protein sequence ID" value="KQK09455"/>
    <property type="gene ID" value="BRADI_2g48090v3"/>
</dbReference>
<reference evidence="7 8" key="1">
    <citation type="journal article" date="2010" name="Nature">
        <title>Genome sequencing and analysis of the model grass Brachypodium distachyon.</title>
        <authorList>
            <consortium name="International Brachypodium Initiative"/>
        </authorList>
    </citation>
    <scope>NUCLEOTIDE SEQUENCE [LARGE SCALE GENOMIC DNA]</scope>
    <source>
        <strain evidence="7 8">Bd21</strain>
    </source>
</reference>
<dbReference type="InterPro" id="IPR036576">
    <property type="entry name" value="WRKY_dom_sf"/>
</dbReference>
<accession>I1HQX3</accession>
<keyword evidence="5" id="KW-0539">Nucleus</keyword>
<dbReference type="STRING" id="15368.I1HQX3"/>
<dbReference type="Gene3D" id="2.20.25.80">
    <property type="entry name" value="WRKY domain"/>
    <property type="match status" value="1"/>
</dbReference>
<dbReference type="AlphaFoldDB" id="I1HQX3"/>
<keyword evidence="4" id="KW-0804">Transcription</keyword>
<dbReference type="EMBL" id="CM000881">
    <property type="protein sequence ID" value="KQK09455.1"/>
    <property type="molecule type" value="Genomic_DNA"/>
</dbReference>
<dbReference type="OrthoDB" id="693960at2759"/>
<protein>
    <recommendedName>
        <fullName evidence="6">WRKY domain-containing protein</fullName>
    </recommendedName>
</protein>
<dbReference type="OMA" id="SGSWMAR"/>
<reference evidence="7" key="2">
    <citation type="submission" date="2017-06" db="EMBL/GenBank/DDBJ databases">
        <title>WGS assembly of Brachypodium distachyon.</title>
        <authorList>
            <consortium name="The International Brachypodium Initiative"/>
            <person name="Lucas S."/>
            <person name="Harmon-Smith M."/>
            <person name="Lail K."/>
            <person name="Tice H."/>
            <person name="Grimwood J."/>
            <person name="Bruce D."/>
            <person name="Barry K."/>
            <person name="Shu S."/>
            <person name="Lindquist E."/>
            <person name="Wang M."/>
            <person name="Pitluck S."/>
            <person name="Vogel J.P."/>
            <person name="Garvin D.F."/>
            <person name="Mockler T.C."/>
            <person name="Schmutz J."/>
            <person name="Rokhsar D."/>
            <person name="Bevan M.W."/>
        </authorList>
    </citation>
    <scope>NUCLEOTIDE SEQUENCE</scope>
    <source>
        <strain evidence="7">Bd21</strain>
    </source>
</reference>
<dbReference type="PANTHER" id="PTHR31221:SF328">
    <property type="entry name" value="OS01G0714800 PROTEIN"/>
    <property type="match status" value="1"/>
</dbReference>
<dbReference type="GO" id="GO:0003700">
    <property type="term" value="F:DNA-binding transcription factor activity"/>
    <property type="evidence" value="ECO:0000318"/>
    <property type="project" value="GO_Central"/>
</dbReference>
<dbReference type="PANTHER" id="PTHR31221">
    <property type="entry name" value="WRKY TRANSCRIPTION FACTOR PROTEIN 1-RELATED"/>
    <property type="match status" value="1"/>
</dbReference>
<dbReference type="PROSITE" id="PS50811">
    <property type="entry name" value="WRKY"/>
    <property type="match status" value="1"/>
</dbReference>
<dbReference type="FunFam" id="2.20.25.80:FF:000003">
    <property type="entry name" value="WRKY transcription factor 57"/>
    <property type="match status" value="1"/>
</dbReference>
<evidence type="ECO:0000313" key="9">
    <source>
        <dbReference type="Proteomes" id="UP000008810"/>
    </source>
</evidence>
<reference evidence="8" key="3">
    <citation type="submission" date="2018-08" db="UniProtKB">
        <authorList>
            <consortium name="EnsemblPlants"/>
        </authorList>
    </citation>
    <scope>IDENTIFICATION</scope>
    <source>
        <strain evidence="8">cv. Bd21</strain>
    </source>
</reference>
<dbReference type="Pfam" id="PF03106">
    <property type="entry name" value="WRKY"/>
    <property type="match status" value="1"/>
</dbReference>
<evidence type="ECO:0000313" key="7">
    <source>
        <dbReference type="EMBL" id="KQK09455.1"/>
    </source>
</evidence>
<dbReference type="KEGG" id="bdi:100820905"/>
<evidence type="ECO:0000256" key="1">
    <source>
        <dbReference type="ARBA" id="ARBA00004123"/>
    </source>
</evidence>
<dbReference type="EnsemblPlants" id="KQK09455">
    <property type="protein sequence ID" value="KQK09455"/>
    <property type="gene ID" value="BRADI_2g48090v3"/>
</dbReference>
<gene>
    <name evidence="8" type="primary">LOC100820905</name>
    <name evidence="7" type="ORF">BRADI_2g48090v3</name>
</gene>
<feature type="domain" description="WRKY" evidence="6">
    <location>
        <begin position="126"/>
        <end position="191"/>
    </location>
</feature>
<dbReference type="eggNOG" id="ENOG502SRMJ">
    <property type="taxonomic scope" value="Eukaryota"/>
</dbReference>
<dbReference type="InterPro" id="IPR003657">
    <property type="entry name" value="WRKY_dom"/>
</dbReference>
<name>I1HQX3_BRADI</name>
<evidence type="ECO:0000259" key="6">
    <source>
        <dbReference type="PROSITE" id="PS50811"/>
    </source>
</evidence>
<dbReference type="GO" id="GO:0005634">
    <property type="term" value="C:nucleus"/>
    <property type="evidence" value="ECO:0000318"/>
    <property type="project" value="GO_Central"/>
</dbReference>
<evidence type="ECO:0000256" key="5">
    <source>
        <dbReference type="ARBA" id="ARBA00023242"/>
    </source>
</evidence>
<keyword evidence="2" id="KW-0805">Transcription regulation</keyword>
<keyword evidence="9" id="KW-1185">Reference proteome</keyword>
<dbReference type="GO" id="GO:0000976">
    <property type="term" value="F:transcription cis-regulatory region binding"/>
    <property type="evidence" value="ECO:0000318"/>
    <property type="project" value="GO_Central"/>
</dbReference>
<dbReference type="FunCoup" id="I1HQX3">
    <property type="interactions" value="10"/>
</dbReference>
<evidence type="ECO:0000313" key="8">
    <source>
        <dbReference type="EnsemblPlants" id="KQK09455"/>
    </source>
</evidence>
<dbReference type="InterPro" id="IPR044810">
    <property type="entry name" value="WRKY_plant"/>
</dbReference>
<organism evidence="8">
    <name type="scientific">Brachypodium distachyon</name>
    <name type="common">Purple false brome</name>
    <name type="synonym">Trachynia distachya</name>
    <dbReference type="NCBI Taxonomy" id="15368"/>
    <lineage>
        <taxon>Eukaryota</taxon>
        <taxon>Viridiplantae</taxon>
        <taxon>Streptophyta</taxon>
        <taxon>Embryophyta</taxon>
        <taxon>Tracheophyta</taxon>
        <taxon>Spermatophyta</taxon>
        <taxon>Magnoliopsida</taxon>
        <taxon>Liliopsida</taxon>
        <taxon>Poales</taxon>
        <taxon>Poaceae</taxon>
        <taxon>BOP clade</taxon>
        <taxon>Pooideae</taxon>
        <taxon>Stipodae</taxon>
        <taxon>Brachypodieae</taxon>
        <taxon>Brachypodium</taxon>
    </lineage>
</organism>